<dbReference type="Proteomes" id="UP000323188">
    <property type="component" value="Unassembled WGS sequence"/>
</dbReference>
<protein>
    <submittedName>
        <fullName evidence="1">Uncharacterized protein</fullName>
    </submittedName>
</protein>
<proteinExistence type="predicted"/>
<sequence>MKSIKTILILFSIIIIAQCTKEDDKTFKISTDAVGKLDKTSLARDLDLIYENDSVVRDTIQSNFGNGSSKIKIYEKGGALLLTLTPNTDSIPTIQNVLINDKRFKTDKGISIESTFKDIQEKYEIKKIITSINNVIILLKDSDIYFTIDKAQLPENLRYQANTNIEAVQIPDAAKIKYLMVGWD</sequence>
<reference evidence="1 2" key="1">
    <citation type="submission" date="2019-09" db="EMBL/GenBank/DDBJ databases">
        <authorList>
            <person name="Khan S.A."/>
            <person name="Jeon C.O."/>
            <person name="Chun B.H."/>
            <person name="Jeong S.E."/>
        </authorList>
    </citation>
    <scope>NUCLEOTIDE SEQUENCE [LARGE SCALE GENOMIC DNA]</scope>
    <source>
        <strain evidence="1 2">KCTC 42508</strain>
    </source>
</reference>
<organism evidence="1 2">
    <name type="scientific">Maribacter flavus</name>
    <dbReference type="NCBI Taxonomy" id="1658664"/>
    <lineage>
        <taxon>Bacteria</taxon>
        <taxon>Pseudomonadati</taxon>
        <taxon>Bacteroidota</taxon>
        <taxon>Flavobacteriia</taxon>
        <taxon>Flavobacteriales</taxon>
        <taxon>Flavobacteriaceae</taxon>
        <taxon>Maribacter</taxon>
    </lineage>
</organism>
<accession>A0A5B2TX55</accession>
<dbReference type="EMBL" id="VUOE01000001">
    <property type="protein sequence ID" value="KAA2218395.1"/>
    <property type="molecule type" value="Genomic_DNA"/>
</dbReference>
<dbReference type="AlphaFoldDB" id="A0A5B2TX55"/>
<gene>
    <name evidence="1" type="ORF">F0361_01875</name>
</gene>
<evidence type="ECO:0000313" key="2">
    <source>
        <dbReference type="Proteomes" id="UP000323188"/>
    </source>
</evidence>
<dbReference type="RefSeq" id="WP_154917004.1">
    <property type="nucleotide sequence ID" value="NZ_VUOE01000001.1"/>
</dbReference>
<name>A0A5B2TX55_9FLAO</name>
<evidence type="ECO:0000313" key="1">
    <source>
        <dbReference type="EMBL" id="KAA2218395.1"/>
    </source>
</evidence>
<comment type="caution">
    <text evidence="1">The sequence shown here is derived from an EMBL/GenBank/DDBJ whole genome shotgun (WGS) entry which is preliminary data.</text>
</comment>